<feature type="transmembrane region" description="Helical" evidence="1">
    <location>
        <begin position="94"/>
        <end position="114"/>
    </location>
</feature>
<protein>
    <recommendedName>
        <fullName evidence="4">EamA domain-containing protein</fullName>
    </recommendedName>
</protein>
<dbReference type="SUPFAM" id="SSF103481">
    <property type="entry name" value="Multidrug resistance efflux transporter EmrE"/>
    <property type="match status" value="1"/>
</dbReference>
<keyword evidence="1" id="KW-0472">Membrane</keyword>
<keyword evidence="1" id="KW-0812">Transmembrane</keyword>
<feature type="transmembrane region" description="Helical" evidence="1">
    <location>
        <begin position="120"/>
        <end position="138"/>
    </location>
</feature>
<evidence type="ECO:0000313" key="2">
    <source>
        <dbReference type="EMBL" id="KYF50946.1"/>
    </source>
</evidence>
<comment type="caution">
    <text evidence="2">The sequence shown here is derived from an EMBL/GenBank/DDBJ whole genome shotgun (WGS) entry which is preliminary data.</text>
</comment>
<accession>A0A150P5R7</accession>
<feature type="transmembrane region" description="Helical" evidence="1">
    <location>
        <begin position="216"/>
        <end position="235"/>
    </location>
</feature>
<feature type="transmembrane region" description="Helical" evidence="1">
    <location>
        <begin position="6"/>
        <end position="25"/>
    </location>
</feature>
<keyword evidence="1" id="KW-1133">Transmembrane helix</keyword>
<evidence type="ECO:0000313" key="3">
    <source>
        <dbReference type="Proteomes" id="UP000075604"/>
    </source>
</evidence>
<organism evidence="2 3">
    <name type="scientific">Sorangium cellulosum</name>
    <name type="common">Polyangium cellulosum</name>
    <dbReference type="NCBI Taxonomy" id="56"/>
    <lineage>
        <taxon>Bacteria</taxon>
        <taxon>Pseudomonadati</taxon>
        <taxon>Myxococcota</taxon>
        <taxon>Polyangia</taxon>
        <taxon>Polyangiales</taxon>
        <taxon>Polyangiaceae</taxon>
        <taxon>Sorangium</taxon>
    </lineage>
</organism>
<reference evidence="2 3" key="1">
    <citation type="submission" date="2014-02" db="EMBL/GenBank/DDBJ databases">
        <title>The small core and large imbalanced accessory genome model reveals a collaborative survival strategy of Sorangium cellulosum strains in nature.</title>
        <authorList>
            <person name="Han K."/>
            <person name="Peng R."/>
            <person name="Blom J."/>
            <person name="Li Y.-Z."/>
        </authorList>
    </citation>
    <scope>NUCLEOTIDE SEQUENCE [LARGE SCALE GENOMIC DNA]</scope>
    <source>
        <strain evidence="2 3">So0157-18</strain>
    </source>
</reference>
<sequence length="298" mass="30843">MMETRAYLALPIAAGLVFAASAALLKREKLGPAGVMLVTLLTNLGTAVGLSLFYGTLPVPRSIDGLVAPLVAGSLFYAGQALTFEAVSRGDVSIAGPLLSTKVIFVPIVAAIIAVEAPTVSTLIAAVAGLMGGVMLQLGPKSSPKRLRATVLLSLAAVFSFSIFDVVVQRFGQQNGAREFVPRAMIFATICSAVGMKLSRSARAAPLPSSRPLKALAFVATLMAIQAMLVVGTIAEYGDAAGVNVAYGTRGIWSIAVIAVFGKSLGISEFEGGRRQIILRLVAATFILLALVVTLVRA</sequence>
<name>A0A150P5R7_SORCE</name>
<feature type="transmembrane region" description="Helical" evidence="1">
    <location>
        <begin position="32"/>
        <end position="54"/>
    </location>
</feature>
<feature type="transmembrane region" description="Helical" evidence="1">
    <location>
        <begin position="247"/>
        <end position="265"/>
    </location>
</feature>
<feature type="transmembrane region" description="Helical" evidence="1">
    <location>
        <begin position="277"/>
        <end position="296"/>
    </location>
</feature>
<dbReference type="InterPro" id="IPR037185">
    <property type="entry name" value="EmrE-like"/>
</dbReference>
<dbReference type="AlphaFoldDB" id="A0A150P5R7"/>
<gene>
    <name evidence="2" type="ORF">BE04_01285</name>
</gene>
<feature type="transmembrane region" description="Helical" evidence="1">
    <location>
        <begin position="180"/>
        <end position="196"/>
    </location>
</feature>
<feature type="transmembrane region" description="Helical" evidence="1">
    <location>
        <begin position="66"/>
        <end position="87"/>
    </location>
</feature>
<evidence type="ECO:0008006" key="4">
    <source>
        <dbReference type="Google" id="ProtNLM"/>
    </source>
</evidence>
<feature type="transmembrane region" description="Helical" evidence="1">
    <location>
        <begin position="150"/>
        <end position="168"/>
    </location>
</feature>
<dbReference type="Proteomes" id="UP000075604">
    <property type="component" value="Unassembled WGS sequence"/>
</dbReference>
<evidence type="ECO:0000256" key="1">
    <source>
        <dbReference type="SAM" id="Phobius"/>
    </source>
</evidence>
<proteinExistence type="predicted"/>
<dbReference type="EMBL" id="JELX01003927">
    <property type="protein sequence ID" value="KYF50946.1"/>
    <property type="molecule type" value="Genomic_DNA"/>
</dbReference>